<keyword evidence="3" id="KW-1185">Reference proteome</keyword>
<reference evidence="2 3" key="1">
    <citation type="journal article" date="2018" name="MBio">
        <title>Comparative Genomics Reveals the Core Gene Toolbox for the Fungus-Insect Symbiosis.</title>
        <authorList>
            <person name="Wang Y."/>
            <person name="Stata M."/>
            <person name="Wang W."/>
            <person name="Stajich J.E."/>
            <person name="White M.M."/>
            <person name="Moncalvo J.M."/>
        </authorList>
    </citation>
    <scope>NUCLEOTIDE SEQUENCE [LARGE SCALE GENOMIC DNA]</scope>
    <source>
        <strain evidence="2 3">SC-DP-2</strain>
    </source>
</reference>
<dbReference type="EMBL" id="MBFS01000056">
    <property type="protein sequence ID" value="PVV04967.1"/>
    <property type="molecule type" value="Genomic_DNA"/>
</dbReference>
<dbReference type="GO" id="GO:0000387">
    <property type="term" value="P:spliceosomal snRNP assembly"/>
    <property type="evidence" value="ECO:0007669"/>
    <property type="project" value="InterPro"/>
</dbReference>
<gene>
    <name evidence="2" type="ORF">BB560_000513</name>
</gene>
<comment type="caution">
    <text evidence="2">The sequence shown here is derived from an EMBL/GenBank/DDBJ whole genome shotgun (WGS) entry which is preliminary data.</text>
</comment>
<dbReference type="Gene3D" id="1.20.58.1070">
    <property type="match status" value="1"/>
</dbReference>
<comment type="similarity">
    <text evidence="1">Belongs to the gemin-2 family.</text>
</comment>
<organism evidence="2 3">
    <name type="scientific">Smittium megazygosporum</name>
    <dbReference type="NCBI Taxonomy" id="133381"/>
    <lineage>
        <taxon>Eukaryota</taxon>
        <taxon>Fungi</taxon>
        <taxon>Fungi incertae sedis</taxon>
        <taxon>Zoopagomycota</taxon>
        <taxon>Kickxellomycotina</taxon>
        <taxon>Harpellomycetes</taxon>
        <taxon>Harpellales</taxon>
        <taxon>Legeriomycetaceae</taxon>
        <taxon>Smittium</taxon>
    </lineage>
</organism>
<protein>
    <submittedName>
        <fullName evidence="2">Uncharacterized protein</fullName>
    </submittedName>
</protein>
<name>A0A2T9ZKB7_9FUNG</name>
<evidence type="ECO:0000313" key="3">
    <source>
        <dbReference type="Proteomes" id="UP000245609"/>
    </source>
</evidence>
<accession>A0A2T9ZKB7</accession>
<dbReference type="STRING" id="133381.A0A2T9ZKB7"/>
<dbReference type="PANTHER" id="PTHR12794">
    <property type="entry name" value="GEMIN2"/>
    <property type="match status" value="1"/>
</dbReference>
<evidence type="ECO:0000313" key="2">
    <source>
        <dbReference type="EMBL" id="PVV04967.1"/>
    </source>
</evidence>
<sequence length="253" mass="28610">MDDHDLFLKQCLPVPSSPENNQASLDSDFSALSYLNSVRLEANSFPKVLLPKDTSLIDSVSSNKTNNSTSLLSSLPQDLLHTSKEFKNKNNFDPKWADDFNSTFSQWNESFQDYLSLLDADFFHVNNELFWKKLLFDDDPASGGAAGNTSPSKELSMKLLAGLNRKSILRIIEWFTNWLRCDSLTYKQSFSIFVLLLTLDTLLSNQEIYVLRSLSRKLIEIRSNSISPNIPSSVYTNILISTISTTFGQKDLV</sequence>
<dbReference type="Pfam" id="PF04938">
    <property type="entry name" value="SIP1"/>
    <property type="match status" value="1"/>
</dbReference>
<proteinExistence type="inferred from homology"/>
<dbReference type="PANTHER" id="PTHR12794:SF0">
    <property type="entry name" value="GEM-ASSOCIATED PROTEIN 2"/>
    <property type="match status" value="1"/>
</dbReference>
<dbReference type="GO" id="GO:0032797">
    <property type="term" value="C:SMN complex"/>
    <property type="evidence" value="ECO:0007669"/>
    <property type="project" value="TreeGrafter"/>
</dbReference>
<dbReference type="AlphaFoldDB" id="A0A2T9ZKB7"/>
<dbReference type="GO" id="GO:0005634">
    <property type="term" value="C:nucleus"/>
    <property type="evidence" value="ECO:0007669"/>
    <property type="project" value="TreeGrafter"/>
</dbReference>
<dbReference type="Proteomes" id="UP000245609">
    <property type="component" value="Unassembled WGS sequence"/>
</dbReference>
<evidence type="ECO:0000256" key="1">
    <source>
        <dbReference type="ARBA" id="ARBA00025758"/>
    </source>
</evidence>
<dbReference type="InterPro" id="IPR035426">
    <property type="entry name" value="Gemin2/Brr1"/>
</dbReference>
<dbReference type="OrthoDB" id="428895at2759"/>